<sequence length="59" mass="6535">IMSKYAKKVQKTRNIFASIITGTALCVTAATASYESRTTEITEVLATRESIKHESESIR</sequence>
<evidence type="ECO:0000313" key="1">
    <source>
        <dbReference type="EMBL" id="CAG8842542.1"/>
    </source>
</evidence>
<feature type="non-terminal residue" evidence="1">
    <location>
        <position position="59"/>
    </location>
</feature>
<proteinExistence type="predicted"/>
<feature type="non-terminal residue" evidence="1">
    <location>
        <position position="1"/>
    </location>
</feature>
<keyword evidence="2" id="KW-1185">Reference proteome</keyword>
<gene>
    <name evidence="1" type="ORF">RPERSI_LOCUS32366</name>
</gene>
<dbReference type="Proteomes" id="UP000789920">
    <property type="component" value="Unassembled WGS sequence"/>
</dbReference>
<reference evidence="1" key="1">
    <citation type="submission" date="2021-06" db="EMBL/GenBank/DDBJ databases">
        <authorList>
            <person name="Kallberg Y."/>
            <person name="Tangrot J."/>
            <person name="Rosling A."/>
        </authorList>
    </citation>
    <scope>NUCLEOTIDE SEQUENCE</scope>
    <source>
        <strain evidence="1">MA461A</strain>
    </source>
</reference>
<dbReference type="EMBL" id="CAJVQC010134589">
    <property type="protein sequence ID" value="CAG8842542.1"/>
    <property type="molecule type" value="Genomic_DNA"/>
</dbReference>
<accession>A0ACA9SKZ3</accession>
<comment type="caution">
    <text evidence="1">The sequence shown here is derived from an EMBL/GenBank/DDBJ whole genome shotgun (WGS) entry which is preliminary data.</text>
</comment>
<evidence type="ECO:0000313" key="2">
    <source>
        <dbReference type="Proteomes" id="UP000789920"/>
    </source>
</evidence>
<name>A0ACA9SKZ3_9GLOM</name>
<organism evidence="1 2">
    <name type="scientific">Racocetra persica</name>
    <dbReference type="NCBI Taxonomy" id="160502"/>
    <lineage>
        <taxon>Eukaryota</taxon>
        <taxon>Fungi</taxon>
        <taxon>Fungi incertae sedis</taxon>
        <taxon>Mucoromycota</taxon>
        <taxon>Glomeromycotina</taxon>
        <taxon>Glomeromycetes</taxon>
        <taxon>Diversisporales</taxon>
        <taxon>Gigasporaceae</taxon>
        <taxon>Racocetra</taxon>
    </lineage>
</organism>
<protein>
    <submittedName>
        <fullName evidence="1">8826_t:CDS:1</fullName>
    </submittedName>
</protein>